<dbReference type="Pfam" id="PF13174">
    <property type="entry name" value="TPR_6"/>
    <property type="match status" value="1"/>
</dbReference>
<dbReference type="AlphaFoldDB" id="P73091"/>
<dbReference type="InterPro" id="IPR011717">
    <property type="entry name" value="TPR-4"/>
</dbReference>
<dbReference type="FunFam" id="1.25.40.10:FF:002621">
    <property type="entry name" value="Slr2048 protein"/>
    <property type="match status" value="1"/>
</dbReference>
<dbReference type="Gene3D" id="1.25.40.10">
    <property type="entry name" value="Tetratricopeptide repeat domain"/>
    <property type="match status" value="3"/>
</dbReference>
<name>P73091_SYNY3</name>
<evidence type="ECO:0000256" key="1">
    <source>
        <dbReference type="PROSITE-ProRule" id="PRU00339"/>
    </source>
</evidence>
<dbReference type="IntAct" id="P73091">
    <property type="interactions" value="4"/>
</dbReference>
<dbReference type="InterPro" id="IPR019734">
    <property type="entry name" value="TPR_rpt"/>
</dbReference>
<sequence>MPSRPLGRSFTTSFSMNLRYLWSGKQILIGGGLIPLLFGAAVSAQSPSQTNPSNLPDVTPLLAQRSATDDRRQFNELLRQGKAYVDNGNFPQAIAIYQQAAMLDGENAELFGSMGYLYARQGQFAEASRSFQQALRVNPNNPDYYDGLGFSYARQGLLNEAASAYATAISLGPSSRESVKYRLALGIIMLQQGDYNRVRQLYNEIHSLQSDNEEAAVMMGAALLQSSEYEQLITFNNQALRLFPNRSELTLQLGKAYLAQGDLVAARRALEPRLNPDWRSFSLYLTWAELLEREGNFAGALDAYKQALRNEPTAIAAKIGTGRMYLELDNPAEAVWVFRDLTRLQPSNADFYYLLGEAYAVDEKIDLAKKSFGEAKKLYQAQGNTAGSDRTQEKLDNL</sequence>
<reference evidence="2 3" key="2">
    <citation type="journal article" date="1996" name="DNA Res.">
        <title>Sequence analysis of the genome of the unicellular cyanobacterium Synechocystis sp. strain PCC6803. II. Sequence determination of the entire genome and assignment of potential protein-coding regions.</title>
        <authorList>
            <person name="Kaneko T."/>
            <person name="Sato S."/>
            <person name="Kotani H."/>
            <person name="Tanaka A."/>
            <person name="Asamizu E."/>
            <person name="Nakamura Y."/>
            <person name="Miyajima N."/>
            <person name="Hirosawa M."/>
            <person name="Sugiura M."/>
            <person name="Sasamoto S."/>
            <person name="Kimura T."/>
            <person name="Hosouchi T."/>
            <person name="Matsuno A."/>
            <person name="Muraki A."/>
            <person name="Nakazaki N."/>
            <person name="Naruo K."/>
            <person name="Okumura S."/>
            <person name="Shimpo S."/>
            <person name="Takeuchi C."/>
            <person name="Wada T."/>
            <person name="Watanabe A."/>
            <person name="Yamada M."/>
            <person name="Yasuda M."/>
            <person name="Tabata S."/>
        </authorList>
    </citation>
    <scope>NUCLEOTIDE SEQUENCE [LARGE SCALE GENOMIC DNA]</scope>
    <source>
        <strain evidence="3">ATCC 27184 / PCC 6803 / Kazusa</strain>
    </source>
</reference>
<dbReference type="Pfam" id="PF13414">
    <property type="entry name" value="TPR_11"/>
    <property type="match status" value="1"/>
</dbReference>
<dbReference type="PROSITE" id="PS50293">
    <property type="entry name" value="TPR_REGION"/>
    <property type="match status" value="1"/>
</dbReference>
<gene>
    <name evidence="2" type="ordered locus">slr2048</name>
</gene>
<dbReference type="PIR" id="S75202">
    <property type="entry name" value="S75202"/>
</dbReference>
<dbReference type="SMART" id="SM00028">
    <property type="entry name" value="TPR"/>
    <property type="match status" value="8"/>
</dbReference>
<dbReference type="PaxDb" id="1148-1652192"/>
<dbReference type="EMBL" id="BA000022">
    <property type="protein sequence ID" value="BAA17116.1"/>
    <property type="molecule type" value="Genomic_DNA"/>
</dbReference>
<dbReference type="GO" id="GO:0042802">
    <property type="term" value="F:identical protein binding"/>
    <property type="evidence" value="ECO:0007669"/>
    <property type="project" value="InterPro"/>
</dbReference>
<feature type="repeat" description="TPR" evidence="1">
    <location>
        <begin position="142"/>
        <end position="175"/>
    </location>
</feature>
<keyword evidence="1" id="KW-0802">TPR repeat</keyword>
<keyword evidence="3" id="KW-1185">Reference proteome</keyword>
<dbReference type="SMR" id="P73091"/>
<dbReference type="EnsemblBacteria" id="BAA17116">
    <property type="protein sequence ID" value="BAA17116"/>
    <property type="gene ID" value="BAA17116"/>
</dbReference>
<feature type="repeat" description="TPR" evidence="1">
    <location>
        <begin position="108"/>
        <end position="141"/>
    </location>
</feature>
<feature type="repeat" description="TPR" evidence="1">
    <location>
        <begin position="213"/>
        <end position="246"/>
    </location>
</feature>
<dbReference type="PhylomeDB" id="P73091"/>
<dbReference type="eggNOG" id="COG0457">
    <property type="taxonomic scope" value="Bacteria"/>
</dbReference>
<feature type="repeat" description="TPR" evidence="1">
    <location>
        <begin position="74"/>
        <end position="107"/>
    </location>
</feature>
<dbReference type="InterPro" id="IPR011990">
    <property type="entry name" value="TPR-like_helical_dom_sf"/>
</dbReference>
<dbReference type="PANTHER" id="PTHR12558">
    <property type="entry name" value="CELL DIVISION CYCLE 16,23,27"/>
    <property type="match status" value="1"/>
</dbReference>
<protein>
    <submittedName>
        <fullName evidence="2">Slr2048 protein</fullName>
    </submittedName>
</protein>
<reference evidence="2 3" key="1">
    <citation type="journal article" date="1995" name="DNA Res.">
        <title>Sequence analysis of the genome of the unicellular cyanobacterium Synechocystis sp. strain PCC6803. I. Sequence features in the 1 Mb region from map positions 64% to 92% of the genome.</title>
        <authorList>
            <person name="Kaneko T."/>
            <person name="Tanaka A."/>
            <person name="Sato S."/>
            <person name="Kotani H."/>
            <person name="Sazuka T."/>
            <person name="Miyajima N."/>
            <person name="Sugiura M."/>
            <person name="Tabata S."/>
        </authorList>
    </citation>
    <scope>NUCLEOTIDE SEQUENCE [LARGE SCALE GENOMIC DNA]</scope>
    <source>
        <strain evidence="3">ATCC 27184 / PCC 6803 / Kazusa</strain>
    </source>
</reference>
<dbReference type="eggNOG" id="COG4783">
    <property type="taxonomic scope" value="Bacteria"/>
</dbReference>
<dbReference type="InParanoid" id="P73091"/>
<accession>P73091</accession>
<feature type="repeat" description="TPR" evidence="1">
    <location>
        <begin position="315"/>
        <end position="348"/>
    </location>
</feature>
<dbReference type="PROSITE" id="PS50005">
    <property type="entry name" value="TPR"/>
    <property type="match status" value="6"/>
</dbReference>
<evidence type="ECO:0000313" key="2">
    <source>
        <dbReference type="EMBL" id="BAA17116.1"/>
    </source>
</evidence>
<dbReference type="Pfam" id="PF14559">
    <property type="entry name" value="TPR_19"/>
    <property type="match status" value="1"/>
</dbReference>
<dbReference type="Proteomes" id="UP000001425">
    <property type="component" value="Chromosome"/>
</dbReference>
<dbReference type="KEGG" id="syn:slr2048"/>
<evidence type="ECO:0000313" key="3">
    <source>
        <dbReference type="Proteomes" id="UP000001425"/>
    </source>
</evidence>
<feature type="repeat" description="TPR" evidence="1">
    <location>
        <begin position="281"/>
        <end position="314"/>
    </location>
</feature>
<dbReference type="STRING" id="1148.gene:10497977"/>
<organism evidence="2 3">
    <name type="scientific">Synechocystis sp. (strain ATCC 27184 / PCC 6803 / Kazusa)</name>
    <dbReference type="NCBI Taxonomy" id="1111708"/>
    <lineage>
        <taxon>Bacteria</taxon>
        <taxon>Bacillati</taxon>
        <taxon>Cyanobacteriota</taxon>
        <taxon>Cyanophyceae</taxon>
        <taxon>Synechococcales</taxon>
        <taxon>Merismopediaceae</taxon>
        <taxon>Synechocystis</taxon>
    </lineage>
</organism>
<dbReference type="Pfam" id="PF07721">
    <property type="entry name" value="TPR_4"/>
    <property type="match status" value="1"/>
</dbReference>
<proteinExistence type="predicted"/>
<dbReference type="PANTHER" id="PTHR12558:SF13">
    <property type="entry name" value="CELL DIVISION CYCLE PROTEIN 27 HOMOLOG"/>
    <property type="match status" value="1"/>
</dbReference>
<dbReference type="SUPFAM" id="SSF48452">
    <property type="entry name" value="TPR-like"/>
    <property type="match status" value="2"/>
</dbReference>
<dbReference type="GO" id="GO:0030288">
    <property type="term" value="C:outer membrane-bounded periplasmic space"/>
    <property type="evidence" value="ECO:0007005"/>
    <property type="project" value="UniProtKB"/>
</dbReference>